<evidence type="ECO:0000313" key="1">
    <source>
        <dbReference type="EMBL" id="TGK28966.1"/>
    </source>
</evidence>
<name>A0A5F1Z229_9LEPT</name>
<dbReference type="RefSeq" id="WP_135589918.1">
    <property type="nucleotide sequence ID" value="NZ_RQEZ01000108.1"/>
</dbReference>
<proteinExistence type="predicted"/>
<evidence type="ECO:0000313" key="2">
    <source>
        <dbReference type="Proteomes" id="UP000298277"/>
    </source>
</evidence>
<reference evidence="1" key="1">
    <citation type="journal article" date="2019" name="PLoS Negl. Trop. Dis.">
        <title>Revisiting the worldwide diversity of Leptospira species in the environment.</title>
        <authorList>
            <person name="Vincent A.T."/>
            <person name="Schiettekatte O."/>
            <person name="Bourhy P."/>
            <person name="Veyrier F.J."/>
            <person name="Picardeau M."/>
        </authorList>
    </citation>
    <scope>NUCLEOTIDE SEQUENCE [LARGE SCALE GENOMIC DNA]</scope>
    <source>
        <strain evidence="1">201800299</strain>
    </source>
</reference>
<dbReference type="AlphaFoldDB" id="A0A5F1Z229"/>
<accession>A0A5F1Z229</accession>
<comment type="caution">
    <text evidence="1">The sequence shown here is derived from an EMBL/GenBank/DDBJ whole genome shotgun (WGS) entry which is preliminary data.</text>
</comment>
<dbReference type="EMBL" id="RQFA01000073">
    <property type="protein sequence ID" value="TGK28966.1"/>
    <property type="molecule type" value="Genomic_DNA"/>
</dbReference>
<organism evidence="1 2">
    <name type="scientific">Leptospira gomenensis</name>
    <dbReference type="NCBI Taxonomy" id="2484974"/>
    <lineage>
        <taxon>Bacteria</taxon>
        <taxon>Pseudomonadati</taxon>
        <taxon>Spirochaetota</taxon>
        <taxon>Spirochaetia</taxon>
        <taxon>Leptospirales</taxon>
        <taxon>Leptospiraceae</taxon>
        <taxon>Leptospira</taxon>
    </lineage>
</organism>
<keyword evidence="2" id="KW-1185">Reference proteome</keyword>
<gene>
    <name evidence="1" type="ORF">EHQ17_16535</name>
</gene>
<protein>
    <recommendedName>
        <fullName evidence="3">Hydrazine synthase alpha subunit middle domain-containing protein</fullName>
    </recommendedName>
</protein>
<dbReference type="Proteomes" id="UP000298277">
    <property type="component" value="Unassembled WGS sequence"/>
</dbReference>
<dbReference type="OrthoDB" id="9808013at2"/>
<evidence type="ECO:0008006" key="3">
    <source>
        <dbReference type="Google" id="ProtNLM"/>
    </source>
</evidence>
<sequence>MSYYHSFRRIGLFVFVSLVAVSNSRCMIEDRLLCKIPLYDKINELSIRREVCKDEKFDLSVLGVLGAFFRQPKTNTPILFVTQVPVPGKDFRTVAMTFANHTTGMTDVPRGGNLMIRFPGGRIRNLTGEAGFGSSDVFQGEKSIAVRDPNVHWSGKKALFSMLIGGSKARFDNATPSASRWQIYEVEGLGEADTAVVRKIPGQPASFNNIYPVYGTGSRIHFISDRPPAGAEALYPALDEYELTPTNTGVWSIDPQTVGGDLKHLHHTPSGAFDLRLDRSGRLIFTVWEHAQQDIFANSDLAAFLSYRQTNGTGIGFDPNSLPAKSRNFFNESAGSGSELVLDSYYNFAGDTVRDLYNGEPFYPPQERPDQWTAGPLHYERSLVKHFITWEMNEDGTEVLTINHLGAHELHYYQPRMIVNDPAITDRTIEVSQANADPNLGEVISKPFEQMMQSSEDPNEPGCYFFTNAHHFDSYGAGQIGRFCAEPGKSANRIYAEHVTHPSTRNPPSDFFPPAGHTGLFRNPVALGSGVLLASHSPPVNTLTDRPQFQIKELERFGEYHVPVVNLTESIPCNVRYFTPDEERSYSGPCWQLSPVEVVPREIPTPRVASLPDIERNVFQNQGISVPFFQDYLKQRNLAMFVVRNVTKRDAADRQQPFNLRVFGTANASTAPDYDPAQGHKLYDLQNFQVFMAELRRGADGRNGRRVLPTQLSRLSNATLRASLLNENGNLAGTPLLNDNGFRIFPDGSIVGIVPADRAISWEALGPVAQGSHPVVKEQVWVSFRPGEIRVCANCHGVNGRDQTGAIGGPVNTPQALVDFLQQWDATH</sequence>